<dbReference type="CDD" id="cd03060">
    <property type="entry name" value="GST_N_Omega_like"/>
    <property type="match status" value="1"/>
</dbReference>
<dbReference type="AlphaFoldDB" id="A0A418XDN3"/>
<evidence type="ECO:0000259" key="2">
    <source>
        <dbReference type="PROSITE" id="PS50405"/>
    </source>
</evidence>
<dbReference type="SFLD" id="SFLDS00019">
    <property type="entry name" value="Glutathione_Transferase_(cytos"/>
    <property type="match status" value="1"/>
</dbReference>
<feature type="domain" description="GST N-terminal" evidence="1">
    <location>
        <begin position="1"/>
        <end position="79"/>
    </location>
</feature>
<dbReference type="InterPro" id="IPR040079">
    <property type="entry name" value="Glutathione_S-Trfase"/>
</dbReference>
<dbReference type="PANTHER" id="PTHR43968:SF6">
    <property type="entry name" value="GLUTATHIONE S-TRANSFERASE OMEGA"/>
    <property type="match status" value="1"/>
</dbReference>
<dbReference type="GO" id="GO:0016740">
    <property type="term" value="F:transferase activity"/>
    <property type="evidence" value="ECO:0007669"/>
    <property type="project" value="UniProtKB-KW"/>
</dbReference>
<evidence type="ECO:0000313" key="4">
    <source>
        <dbReference type="Proteomes" id="UP000284021"/>
    </source>
</evidence>
<dbReference type="InterPro" id="IPR010987">
    <property type="entry name" value="Glutathione-S-Trfase_C-like"/>
</dbReference>
<dbReference type="InterPro" id="IPR050983">
    <property type="entry name" value="GST_Omega/HSP26"/>
</dbReference>
<dbReference type="Pfam" id="PF13417">
    <property type="entry name" value="GST_N_3"/>
    <property type="match status" value="1"/>
</dbReference>
<dbReference type="Proteomes" id="UP000284021">
    <property type="component" value="Unassembled WGS sequence"/>
</dbReference>
<reference evidence="3 4" key="1">
    <citation type="submission" date="2018-09" db="EMBL/GenBank/DDBJ databases">
        <authorList>
            <person name="Zhu H."/>
        </authorList>
    </citation>
    <scope>NUCLEOTIDE SEQUENCE [LARGE SCALE GENOMIC DNA]</scope>
    <source>
        <strain evidence="3 4">K1S02-6</strain>
    </source>
</reference>
<dbReference type="SUPFAM" id="SSF52833">
    <property type="entry name" value="Thioredoxin-like"/>
    <property type="match status" value="1"/>
</dbReference>
<dbReference type="PROSITE" id="PS50404">
    <property type="entry name" value="GST_NTER"/>
    <property type="match status" value="1"/>
</dbReference>
<feature type="domain" description="GST C-terminal" evidence="2">
    <location>
        <begin position="88"/>
        <end position="212"/>
    </location>
</feature>
<comment type="caution">
    <text evidence="3">The sequence shown here is derived from an EMBL/GenBank/DDBJ whole genome shotgun (WGS) entry which is preliminary data.</text>
</comment>
<protein>
    <submittedName>
        <fullName evidence="3">Glutathione S-transferase</fullName>
    </submittedName>
</protein>
<dbReference type="InterPro" id="IPR036249">
    <property type="entry name" value="Thioredoxin-like_sf"/>
</dbReference>
<dbReference type="InterPro" id="IPR036282">
    <property type="entry name" value="Glutathione-S-Trfase_C_sf"/>
</dbReference>
<evidence type="ECO:0000313" key="3">
    <source>
        <dbReference type="EMBL" id="RJG10644.1"/>
    </source>
</evidence>
<dbReference type="GO" id="GO:0005737">
    <property type="term" value="C:cytoplasm"/>
    <property type="evidence" value="ECO:0007669"/>
    <property type="project" value="TreeGrafter"/>
</dbReference>
<accession>A0A418XDN3</accession>
<dbReference type="SFLD" id="SFLDG00358">
    <property type="entry name" value="Main_(cytGST)"/>
    <property type="match status" value="1"/>
</dbReference>
<keyword evidence="4" id="KW-1185">Reference proteome</keyword>
<dbReference type="Gene3D" id="1.20.1050.10">
    <property type="match status" value="1"/>
</dbReference>
<dbReference type="SUPFAM" id="SSF47616">
    <property type="entry name" value="GST C-terminal domain-like"/>
    <property type="match status" value="1"/>
</dbReference>
<sequence length="212" mass="24444">MPILYSFRRCPYAMRARMALLYAGCRVELREVSLKSKPAEMLARSAKGTVPVLITSAGTVLEESLEIMHWALANNDPDNWLLSNVPAGYEQAIELIQENDQVFKKHLDRYKYAVRHPEHSLEHYRAQGEEFLALLEGRLTDQPYLLGHQLSLADIAIAPFIRQFSQVDSAWFEQSPYPQLRRWLDEFLQSALFTSAMRKYSLWQPGEAPTLM</sequence>
<proteinExistence type="predicted"/>
<evidence type="ECO:0000259" key="1">
    <source>
        <dbReference type="PROSITE" id="PS50404"/>
    </source>
</evidence>
<dbReference type="OrthoDB" id="9813092at2"/>
<dbReference type="PANTHER" id="PTHR43968">
    <property type="match status" value="1"/>
</dbReference>
<gene>
    <name evidence="3" type="ORF">D3879_20010</name>
</gene>
<organism evidence="3 4">
    <name type="scientific">Pseudomonas cavernicola</name>
    <dbReference type="NCBI Taxonomy" id="2320866"/>
    <lineage>
        <taxon>Bacteria</taxon>
        <taxon>Pseudomonadati</taxon>
        <taxon>Pseudomonadota</taxon>
        <taxon>Gammaproteobacteria</taxon>
        <taxon>Pseudomonadales</taxon>
        <taxon>Pseudomonadaceae</taxon>
        <taxon>Pseudomonas</taxon>
    </lineage>
</organism>
<keyword evidence="3" id="KW-0808">Transferase</keyword>
<dbReference type="InterPro" id="IPR004045">
    <property type="entry name" value="Glutathione_S-Trfase_N"/>
</dbReference>
<dbReference type="EMBL" id="QYUR01000006">
    <property type="protein sequence ID" value="RJG10644.1"/>
    <property type="molecule type" value="Genomic_DNA"/>
</dbReference>
<name>A0A418XDN3_9PSED</name>
<dbReference type="Pfam" id="PF13410">
    <property type="entry name" value="GST_C_2"/>
    <property type="match status" value="1"/>
</dbReference>
<dbReference type="CDD" id="cd03196">
    <property type="entry name" value="GST_C_5"/>
    <property type="match status" value="1"/>
</dbReference>
<dbReference type="Gene3D" id="3.40.30.10">
    <property type="entry name" value="Glutaredoxin"/>
    <property type="match status" value="1"/>
</dbReference>
<dbReference type="PROSITE" id="PS50405">
    <property type="entry name" value="GST_CTER"/>
    <property type="match status" value="1"/>
</dbReference>